<protein>
    <submittedName>
        <fullName evidence="10">Transmembrane anterior posterior transformation 1b</fullName>
    </submittedName>
</protein>
<dbReference type="GeneTree" id="ENSGT00390000010628"/>
<reference evidence="10" key="3">
    <citation type="submission" date="2025-09" db="UniProtKB">
        <authorList>
            <consortium name="Ensembl"/>
        </authorList>
    </citation>
    <scope>IDENTIFICATION</scope>
</reference>
<evidence type="ECO:0000313" key="10">
    <source>
        <dbReference type="Ensembl" id="ENSLCAP00010038773.1"/>
    </source>
</evidence>
<feature type="region of interest" description="Disordered" evidence="8">
    <location>
        <begin position="1"/>
        <end position="55"/>
    </location>
</feature>
<comment type="subcellular location">
    <subcellularLocation>
        <location evidence="1">Membrane</location>
        <topology evidence="1">Multi-pass membrane protein</topology>
    </subcellularLocation>
</comment>
<reference evidence="11" key="1">
    <citation type="submission" date="2015-09" db="EMBL/GenBank/DDBJ databases">
        <authorList>
            <person name="Sai Rama Sridatta P."/>
        </authorList>
    </citation>
    <scope>NUCLEOTIDE SEQUENCE [LARGE SCALE GENOMIC DNA]</scope>
</reference>
<keyword evidence="11" id="KW-1185">Reference proteome</keyword>
<dbReference type="InterPro" id="IPR008010">
    <property type="entry name" value="Tatp1"/>
</dbReference>
<reference evidence="10" key="2">
    <citation type="submission" date="2025-08" db="UniProtKB">
        <authorList>
            <consortium name="Ensembl"/>
        </authorList>
    </citation>
    <scope>IDENTIFICATION</scope>
</reference>
<dbReference type="GO" id="GO:0036064">
    <property type="term" value="C:ciliary basal body"/>
    <property type="evidence" value="ECO:0007669"/>
    <property type="project" value="TreeGrafter"/>
</dbReference>
<evidence type="ECO:0000256" key="8">
    <source>
        <dbReference type="SAM" id="MobiDB-lite"/>
    </source>
</evidence>
<feature type="transmembrane region" description="Helical" evidence="9">
    <location>
        <begin position="104"/>
        <end position="121"/>
    </location>
</feature>
<keyword evidence="5 9" id="KW-1133">Transmembrane helix</keyword>
<dbReference type="GO" id="GO:0005789">
    <property type="term" value="C:endoplasmic reticulum membrane"/>
    <property type="evidence" value="ECO:0007669"/>
    <property type="project" value="TreeGrafter"/>
</dbReference>
<proteinExistence type="inferred from homology"/>
<feature type="transmembrane region" description="Helical" evidence="9">
    <location>
        <begin position="377"/>
        <end position="394"/>
    </location>
</feature>
<accession>A0A4W6EMN0</accession>
<dbReference type="Proteomes" id="UP000314980">
    <property type="component" value="Unassembled WGS sequence"/>
</dbReference>
<evidence type="ECO:0000256" key="2">
    <source>
        <dbReference type="ARBA" id="ARBA00008803"/>
    </source>
</evidence>
<feature type="compositionally biased region" description="Basic residues" evidence="8">
    <location>
        <begin position="454"/>
        <end position="463"/>
    </location>
</feature>
<name>A0A4W6EMN0_LATCA</name>
<dbReference type="PANTHER" id="PTHR13317:SF4">
    <property type="entry name" value="TRANSMEMBRANE ANTERIOR POSTERIOR TRANSFORMATION PROTEIN 1 HOMOLOG"/>
    <property type="match status" value="1"/>
</dbReference>
<dbReference type="GO" id="GO:0001503">
    <property type="term" value="P:ossification"/>
    <property type="evidence" value="ECO:0007669"/>
    <property type="project" value="UniProtKB-KW"/>
</dbReference>
<evidence type="ECO:0000256" key="9">
    <source>
        <dbReference type="SAM" id="Phobius"/>
    </source>
</evidence>
<keyword evidence="7" id="KW-0891">Chondrogenesis</keyword>
<evidence type="ECO:0000256" key="6">
    <source>
        <dbReference type="ARBA" id="ARBA00023136"/>
    </source>
</evidence>
<evidence type="ECO:0000313" key="11">
    <source>
        <dbReference type="Proteomes" id="UP000314980"/>
    </source>
</evidence>
<feature type="compositionally biased region" description="Basic and acidic residues" evidence="8">
    <location>
        <begin position="10"/>
        <end position="38"/>
    </location>
</feature>
<feature type="region of interest" description="Disordered" evidence="8">
    <location>
        <begin position="442"/>
        <end position="532"/>
    </location>
</feature>
<feature type="compositionally biased region" description="Polar residues" evidence="8">
    <location>
        <begin position="484"/>
        <end position="495"/>
    </location>
</feature>
<dbReference type="Ensembl" id="ENSLCAT00010039690.1">
    <property type="protein sequence ID" value="ENSLCAP00010038773.1"/>
    <property type="gene ID" value="ENSLCAG00010018143.1"/>
</dbReference>
<evidence type="ECO:0000256" key="7">
    <source>
        <dbReference type="ARBA" id="ARBA00023188"/>
    </source>
</evidence>
<dbReference type="PANTHER" id="PTHR13317">
    <property type="entry name" value="TRANSMEMBRANE ANTERIOR POSTERIOR TRANSFORMATION PROTEIN 1 HOMOLOG"/>
    <property type="match status" value="1"/>
</dbReference>
<gene>
    <name evidence="10" type="primary">TAPT1</name>
    <name evidence="10" type="synonym">tapt1b</name>
</gene>
<sequence length="552" mass="62393">MADSLSTSLGEEKEKEKEDRERDSKAAKTEKNKEKDGVTETLGFSDKNGGSKGKKRNLSDLSLVRFITTELTRGYFLEHNEAKYTERRERVYTCLRIPKELEKLMTFGFFLCLDAFLYVFTLLPLRVILALLRLLTLPCCGLSGSRLLQPAQVCDVLKGFIMVLCYSMMSYVDYAMMYHLIRGQSVIKLYIIYNMLEVADRLFSSFGQDILDALYWTATEPKEKKRAHIGVIPHFLMAVLYVFLHAILIMVQATTLNVAFNSHNKSLLTIMMSNNFVEIKGSVFKKFEKNNLFQMSNSDIKERFTNYILLLIVCLRNMEQFSWNPDHLWVLFPDVVMVIASEVAVDVVKHAFITKFNDISADAYTDYSDSVSRRMGFIPLPLALLLIRVVTSSVKIQGSLSFMCVLLFYLGMITLKVLNSIVLLGTSCVFVKEANMEEKLFDPPPSAVSSRVNSRAHRTKHVHISPQQEPTTDKGGVSLASDISPPTNVAESSAPTLPKSDSDTFLTTPDEDEDEKIINADTGLEGDGLKNRTPKKDLLEIDRFTICGNRID</sequence>
<evidence type="ECO:0000256" key="4">
    <source>
        <dbReference type="ARBA" id="ARBA00022855"/>
    </source>
</evidence>
<keyword evidence="3 9" id="KW-0812">Transmembrane</keyword>
<feature type="transmembrane region" description="Helical" evidence="9">
    <location>
        <begin position="160"/>
        <end position="181"/>
    </location>
</feature>
<dbReference type="GO" id="GO:0045724">
    <property type="term" value="P:positive regulation of cilium assembly"/>
    <property type="evidence" value="ECO:0007669"/>
    <property type="project" value="TreeGrafter"/>
</dbReference>
<evidence type="ECO:0000256" key="3">
    <source>
        <dbReference type="ARBA" id="ARBA00022692"/>
    </source>
</evidence>
<dbReference type="AlphaFoldDB" id="A0A4W6EMN0"/>
<dbReference type="GO" id="GO:0051216">
    <property type="term" value="P:cartilage development"/>
    <property type="evidence" value="ECO:0007669"/>
    <property type="project" value="UniProtKB-KW"/>
</dbReference>
<organism evidence="10 11">
    <name type="scientific">Lates calcarifer</name>
    <name type="common">Barramundi</name>
    <name type="synonym">Holocentrus calcarifer</name>
    <dbReference type="NCBI Taxonomy" id="8187"/>
    <lineage>
        <taxon>Eukaryota</taxon>
        <taxon>Metazoa</taxon>
        <taxon>Chordata</taxon>
        <taxon>Craniata</taxon>
        <taxon>Vertebrata</taxon>
        <taxon>Euteleostomi</taxon>
        <taxon>Actinopterygii</taxon>
        <taxon>Neopterygii</taxon>
        <taxon>Teleostei</taxon>
        <taxon>Neoteleostei</taxon>
        <taxon>Acanthomorphata</taxon>
        <taxon>Carangaria</taxon>
        <taxon>Carangaria incertae sedis</taxon>
        <taxon>Centropomidae</taxon>
        <taxon>Lates</taxon>
    </lineage>
</organism>
<keyword evidence="6 9" id="KW-0472">Membrane</keyword>
<feature type="transmembrane region" description="Helical" evidence="9">
    <location>
        <begin position="235"/>
        <end position="260"/>
    </location>
</feature>
<evidence type="ECO:0000256" key="5">
    <source>
        <dbReference type="ARBA" id="ARBA00022989"/>
    </source>
</evidence>
<comment type="similarity">
    <text evidence="2">Belongs to the TAPT1 family.</text>
</comment>
<keyword evidence="4" id="KW-0892">Osteogenesis</keyword>
<evidence type="ECO:0000256" key="1">
    <source>
        <dbReference type="ARBA" id="ARBA00004141"/>
    </source>
</evidence>
<feature type="transmembrane region" description="Helical" evidence="9">
    <location>
        <begin position="406"/>
        <end position="431"/>
    </location>
</feature>
<dbReference type="Pfam" id="PF05346">
    <property type="entry name" value="DUF747"/>
    <property type="match status" value="1"/>
</dbReference>